<evidence type="ECO:0000256" key="5">
    <source>
        <dbReference type="SAM" id="MobiDB-lite"/>
    </source>
</evidence>
<feature type="region of interest" description="Disordered" evidence="5">
    <location>
        <begin position="643"/>
        <end position="663"/>
    </location>
</feature>
<feature type="compositionally biased region" description="Basic and acidic residues" evidence="5">
    <location>
        <begin position="73"/>
        <end position="86"/>
    </location>
</feature>
<feature type="region of interest" description="Disordered" evidence="5">
    <location>
        <begin position="73"/>
        <end position="107"/>
    </location>
</feature>
<evidence type="ECO:0000256" key="2">
    <source>
        <dbReference type="ARBA" id="ARBA00022963"/>
    </source>
</evidence>
<evidence type="ECO:0000259" key="7">
    <source>
        <dbReference type="PROSITE" id="PS51635"/>
    </source>
</evidence>
<dbReference type="GO" id="GO:0016042">
    <property type="term" value="P:lipid catabolic process"/>
    <property type="evidence" value="ECO:0007669"/>
    <property type="project" value="UniProtKB-UniRule"/>
</dbReference>
<evidence type="ECO:0000256" key="1">
    <source>
        <dbReference type="ARBA" id="ARBA00022801"/>
    </source>
</evidence>
<organism evidence="8 9">
    <name type="scientific">Plasmodium ovale wallikeri</name>
    <dbReference type="NCBI Taxonomy" id="864142"/>
    <lineage>
        <taxon>Eukaryota</taxon>
        <taxon>Sar</taxon>
        <taxon>Alveolata</taxon>
        <taxon>Apicomplexa</taxon>
        <taxon>Aconoidasida</taxon>
        <taxon>Haemosporida</taxon>
        <taxon>Plasmodiidae</taxon>
        <taxon>Plasmodium</taxon>
        <taxon>Plasmodium (Plasmodium)</taxon>
    </lineage>
</organism>
<reference evidence="9" key="1">
    <citation type="submission" date="2016-05" db="EMBL/GenBank/DDBJ databases">
        <authorList>
            <person name="Naeem Raeece"/>
        </authorList>
    </citation>
    <scope>NUCLEOTIDE SEQUENCE [LARGE SCALE GENOMIC DNA]</scope>
</reference>
<evidence type="ECO:0000256" key="4">
    <source>
        <dbReference type="PROSITE-ProRule" id="PRU01161"/>
    </source>
</evidence>
<keyword evidence="1 4" id="KW-0378">Hydrolase</keyword>
<keyword evidence="9" id="KW-1185">Reference proteome</keyword>
<feature type="active site" description="Proton acceptor" evidence="4">
    <location>
        <position position="497"/>
    </location>
</feature>
<feature type="short sequence motif" description="DGA/G" evidence="4">
    <location>
        <begin position="497"/>
        <end position="499"/>
    </location>
</feature>
<sequence length="687" mass="78386">MICPVHPSPMYRSPRLFAMCTHLLCTALLDYLPCAPISYSKWDSIYFGLSKIQVELHYKLRVRNDMDGELYERRSNTESDDNEHFENLTNSDREEENNKNEHVDDSKSNINDEVNKICKFNLEQTEKSLLEETGDSPKRSCSKFKARDTTYYNNSTVRDKYGSTVFHDENNNTETFTCTFNNEDQIRVPSKKKKYIYIYNKSKNTLLDITEAVRKKKQNNRHVREACQKSELKCGSTSSLKEKAQKGGVIKKKKKKKKKRHEQLRIKCERCNHYSEMPPLDASRTDFLSLFFFFFFSSLRVSILSLDGGGVLAMSSLIVLSRIESEIRKEIGSDDVKLIDCFDMICGTSAGGLITLMLLQEIGIQEIRVIFTDTMKKIFEGGRNLISGIFFEGYDVNIVKDIFMEHFGNNFLVSYKNVYGFVTATDVKHNPYKICLLRNYMHKYNAINGESYEGINKVPLWLAAWSTASAPTYLKGPSSEDFKKLGFNIKPEIHLVDGALKASNPSLIALEECARLNNKNLLHFIKEDLDTLVSIGTGKSPTKLTQSGTNSKSASTFEILINSTHLLTRANDTHREVLQWLSDCENTYFRFNAPNIGDIEIDSQDIRDFDLISKATRDYLYDEKYYEIKRLAQKLANNYIRSSSSVSTSPSTSPSTSVSRPASSVNARATPYLPFYSAIPTVINFAH</sequence>
<dbReference type="PROSITE" id="PS51635">
    <property type="entry name" value="PNPLA"/>
    <property type="match status" value="1"/>
</dbReference>
<feature type="active site" description="Nucleophile" evidence="4">
    <location>
        <position position="349"/>
    </location>
</feature>
<feature type="compositionally biased region" description="Basic and acidic residues" evidence="5">
    <location>
        <begin position="96"/>
        <end position="107"/>
    </location>
</feature>
<dbReference type="GO" id="GO:0016020">
    <property type="term" value="C:membrane"/>
    <property type="evidence" value="ECO:0007669"/>
    <property type="project" value="TreeGrafter"/>
</dbReference>
<feature type="chain" id="PRO_5008382075" evidence="6">
    <location>
        <begin position="35"/>
        <end position="687"/>
    </location>
</feature>
<evidence type="ECO:0000256" key="3">
    <source>
        <dbReference type="ARBA" id="ARBA00023098"/>
    </source>
</evidence>
<dbReference type="PANTHER" id="PTHR24185">
    <property type="entry name" value="CALCIUM-INDEPENDENT PHOSPHOLIPASE A2-GAMMA"/>
    <property type="match status" value="1"/>
</dbReference>
<dbReference type="EMBL" id="FLRD01000024">
    <property type="protein sequence ID" value="SBT31748.1"/>
    <property type="molecule type" value="Genomic_DNA"/>
</dbReference>
<dbReference type="PANTHER" id="PTHR24185:SF1">
    <property type="entry name" value="CALCIUM-INDEPENDENT PHOSPHOLIPASE A2-GAMMA"/>
    <property type="match status" value="1"/>
</dbReference>
<dbReference type="InterPro" id="IPR002641">
    <property type="entry name" value="PNPLA_dom"/>
</dbReference>
<dbReference type="InterPro" id="IPR016035">
    <property type="entry name" value="Acyl_Trfase/lysoPLipase"/>
</dbReference>
<dbReference type="Proteomes" id="UP000078555">
    <property type="component" value="Unassembled WGS sequence"/>
</dbReference>
<evidence type="ECO:0000313" key="9">
    <source>
        <dbReference type="Proteomes" id="UP000078555"/>
    </source>
</evidence>
<evidence type="ECO:0000256" key="6">
    <source>
        <dbReference type="SAM" id="SignalP"/>
    </source>
</evidence>
<dbReference type="Pfam" id="PF01734">
    <property type="entry name" value="Patatin"/>
    <property type="match status" value="1"/>
</dbReference>
<dbReference type="AlphaFoldDB" id="A0A1A8YJM7"/>
<name>A0A1A8YJM7_PLAOA</name>
<gene>
    <name evidence="8" type="ORF">POVWA1_008690</name>
</gene>
<dbReference type="SUPFAM" id="SSF52151">
    <property type="entry name" value="FabD/lysophospholipase-like"/>
    <property type="match status" value="1"/>
</dbReference>
<dbReference type="Gene3D" id="3.40.1090.10">
    <property type="entry name" value="Cytosolic phospholipase A2 catalytic domain"/>
    <property type="match status" value="1"/>
</dbReference>
<proteinExistence type="predicted"/>
<keyword evidence="6" id="KW-0732">Signal</keyword>
<comment type="caution">
    <text evidence="4">Lacks conserved residue(s) required for the propagation of feature annotation.</text>
</comment>
<keyword evidence="2 4" id="KW-0442">Lipid degradation</keyword>
<feature type="signal peptide" evidence="6">
    <location>
        <begin position="1"/>
        <end position="34"/>
    </location>
</feature>
<evidence type="ECO:0000313" key="8">
    <source>
        <dbReference type="EMBL" id="SBT31748.1"/>
    </source>
</evidence>
<dbReference type="CDD" id="cd07199">
    <property type="entry name" value="Pat17_PNPLA8_PNPLA9_like"/>
    <property type="match status" value="1"/>
</dbReference>
<accession>A0A1A8YJM7</accession>
<feature type="domain" description="PNPLA" evidence="7">
    <location>
        <begin position="304"/>
        <end position="510"/>
    </location>
</feature>
<dbReference type="GO" id="GO:0004620">
    <property type="term" value="F:phospholipase activity"/>
    <property type="evidence" value="ECO:0007669"/>
    <property type="project" value="TreeGrafter"/>
</dbReference>
<feature type="short sequence motif" description="GXSXG" evidence="4">
    <location>
        <begin position="347"/>
        <end position="351"/>
    </location>
</feature>
<protein>
    <submittedName>
        <fullName evidence="8">Phospholipase A2, putative</fullName>
    </submittedName>
</protein>
<dbReference type="GO" id="GO:0006631">
    <property type="term" value="P:fatty acid metabolic process"/>
    <property type="evidence" value="ECO:0007669"/>
    <property type="project" value="TreeGrafter"/>
</dbReference>
<keyword evidence="3 4" id="KW-0443">Lipid metabolism</keyword>